<protein>
    <recommendedName>
        <fullName evidence="2">Fungal lipase-type domain-containing protein</fullName>
    </recommendedName>
</protein>
<accession>A0AAD5E4T9</accession>
<feature type="chain" id="PRO_5041911796" description="Fungal lipase-type domain-containing protein" evidence="1">
    <location>
        <begin position="19"/>
        <end position="336"/>
    </location>
</feature>
<dbReference type="AlphaFoldDB" id="A0AAD5E4T9"/>
<evidence type="ECO:0000313" key="3">
    <source>
        <dbReference type="EMBL" id="KAI8577401.1"/>
    </source>
</evidence>
<gene>
    <name evidence="3" type="ORF">K450DRAFT_201224</name>
</gene>
<evidence type="ECO:0000256" key="1">
    <source>
        <dbReference type="SAM" id="SignalP"/>
    </source>
</evidence>
<dbReference type="InterPro" id="IPR002921">
    <property type="entry name" value="Fungal_lipase-type"/>
</dbReference>
<dbReference type="CDD" id="cd00519">
    <property type="entry name" value="Lipase_3"/>
    <property type="match status" value="1"/>
</dbReference>
<reference evidence="3" key="1">
    <citation type="submission" date="2021-06" db="EMBL/GenBank/DDBJ databases">
        <authorList>
            <consortium name="DOE Joint Genome Institute"/>
            <person name="Mondo S.J."/>
            <person name="Amses K.R."/>
            <person name="Simmons D.R."/>
            <person name="Longcore J.E."/>
            <person name="Seto K."/>
            <person name="Alves G.H."/>
            <person name="Bonds A.E."/>
            <person name="Quandt C.A."/>
            <person name="Davis W.J."/>
            <person name="Chang Y."/>
            <person name="Letcher P.M."/>
            <person name="Powell M.J."/>
            <person name="Kuo A."/>
            <person name="Labutti K."/>
            <person name="Pangilinan J."/>
            <person name="Andreopoulos W."/>
            <person name="Tritt A."/>
            <person name="Riley R."/>
            <person name="Hundley H."/>
            <person name="Johnson J."/>
            <person name="Lipzen A."/>
            <person name="Barry K."/>
            <person name="Berbee M.L."/>
            <person name="Buchler N.E."/>
            <person name="Grigoriev I.V."/>
            <person name="Spatafora J.W."/>
            <person name="Stajich J.E."/>
            <person name="James T.Y."/>
        </authorList>
    </citation>
    <scope>NUCLEOTIDE SEQUENCE</scope>
    <source>
        <strain evidence="3">AG</strain>
    </source>
</reference>
<evidence type="ECO:0000259" key="2">
    <source>
        <dbReference type="Pfam" id="PF01764"/>
    </source>
</evidence>
<dbReference type="EMBL" id="MU620941">
    <property type="protein sequence ID" value="KAI8577401.1"/>
    <property type="molecule type" value="Genomic_DNA"/>
</dbReference>
<sequence>MGYARLIVFTCLIAVVFSNSTSTALNKRASQFEEDLTVALADAILTFEGGIGEEQHLPAASEIREFQPDSPEINDLRFHAQLCHTVNCRDSLNNWDCEECLQILPDGEVLNYFKTAPHDIVGQIIRSKALTNHDFERRKTVFVQIRGATSRTNKILTLDGRLVPYLPAPGGFVNSGCFQGFSEINQTMITTISDQVELYPDYRVHVIGHSLGGCIASLAGLELLQRVHKLKSTKLSVYTLGKSRVGNQAFVDYHDSTGIDHKRMVAKADAIAHQPPLSKGYLHEGVEYWMYDDNQHTKRCGGKESRSCSNSVVKRTSADHLLYYGTHEGCVGQDIV</sequence>
<dbReference type="GeneID" id="75910006"/>
<dbReference type="RefSeq" id="XP_051442405.1">
    <property type="nucleotide sequence ID" value="XM_051584656.1"/>
</dbReference>
<organism evidence="3 4">
    <name type="scientific">Umbelopsis ramanniana AG</name>
    <dbReference type="NCBI Taxonomy" id="1314678"/>
    <lineage>
        <taxon>Eukaryota</taxon>
        <taxon>Fungi</taxon>
        <taxon>Fungi incertae sedis</taxon>
        <taxon>Mucoromycota</taxon>
        <taxon>Mucoromycotina</taxon>
        <taxon>Umbelopsidomycetes</taxon>
        <taxon>Umbelopsidales</taxon>
        <taxon>Umbelopsidaceae</taxon>
        <taxon>Umbelopsis</taxon>
    </lineage>
</organism>
<dbReference type="InterPro" id="IPR029058">
    <property type="entry name" value="AB_hydrolase_fold"/>
</dbReference>
<reference evidence="3" key="2">
    <citation type="journal article" date="2022" name="Proc. Natl. Acad. Sci. U.S.A.">
        <title>Diploid-dominant life cycles characterize the early evolution of Fungi.</title>
        <authorList>
            <person name="Amses K.R."/>
            <person name="Simmons D.R."/>
            <person name="Longcore J.E."/>
            <person name="Mondo S.J."/>
            <person name="Seto K."/>
            <person name="Jeronimo G.H."/>
            <person name="Bonds A.E."/>
            <person name="Quandt C.A."/>
            <person name="Davis W.J."/>
            <person name="Chang Y."/>
            <person name="Federici B.A."/>
            <person name="Kuo A."/>
            <person name="LaButti K."/>
            <person name="Pangilinan J."/>
            <person name="Andreopoulos W."/>
            <person name="Tritt A."/>
            <person name="Riley R."/>
            <person name="Hundley H."/>
            <person name="Johnson J."/>
            <person name="Lipzen A."/>
            <person name="Barry K."/>
            <person name="Lang B.F."/>
            <person name="Cuomo C.A."/>
            <person name="Buchler N.E."/>
            <person name="Grigoriev I.V."/>
            <person name="Spatafora J.W."/>
            <person name="Stajich J.E."/>
            <person name="James T.Y."/>
        </authorList>
    </citation>
    <scope>NUCLEOTIDE SEQUENCE</scope>
    <source>
        <strain evidence="3">AG</strain>
    </source>
</reference>
<keyword evidence="1" id="KW-0732">Signal</keyword>
<dbReference type="GO" id="GO:0006629">
    <property type="term" value="P:lipid metabolic process"/>
    <property type="evidence" value="ECO:0007669"/>
    <property type="project" value="InterPro"/>
</dbReference>
<dbReference type="Proteomes" id="UP001206595">
    <property type="component" value="Unassembled WGS sequence"/>
</dbReference>
<feature type="signal peptide" evidence="1">
    <location>
        <begin position="1"/>
        <end position="18"/>
    </location>
</feature>
<proteinExistence type="predicted"/>
<dbReference type="PANTHER" id="PTHR45908">
    <property type="entry name" value="PROTEIN CBG11750-RELATED"/>
    <property type="match status" value="1"/>
</dbReference>
<evidence type="ECO:0000313" key="4">
    <source>
        <dbReference type="Proteomes" id="UP001206595"/>
    </source>
</evidence>
<feature type="domain" description="Fungal lipase-type" evidence="2">
    <location>
        <begin position="142"/>
        <end position="277"/>
    </location>
</feature>
<dbReference type="Pfam" id="PF01764">
    <property type="entry name" value="Lipase_3"/>
    <property type="match status" value="1"/>
</dbReference>
<name>A0AAD5E4T9_UMBRA</name>
<comment type="caution">
    <text evidence="3">The sequence shown here is derived from an EMBL/GenBank/DDBJ whole genome shotgun (WGS) entry which is preliminary data.</text>
</comment>
<keyword evidence="4" id="KW-1185">Reference proteome</keyword>
<dbReference type="Gene3D" id="3.40.50.1820">
    <property type="entry name" value="alpha/beta hydrolase"/>
    <property type="match status" value="1"/>
</dbReference>
<dbReference type="SUPFAM" id="SSF53474">
    <property type="entry name" value="alpha/beta-Hydrolases"/>
    <property type="match status" value="1"/>
</dbReference>